<reference evidence="1 2" key="1">
    <citation type="journal article" date="2014" name="Syst. Appl. Microbiol.">
        <title>Evidence for the existence of two new members of the family Chlamydiaceae and proposal of Chlamydia avium sp. nov. and Chlamydia gallinacea sp. nov.</title>
        <authorList>
            <person name="Sachse K."/>
            <person name="Laroucau K."/>
            <person name="Riege K."/>
            <person name="Wehner S."/>
            <person name="Dilcher M."/>
            <person name="Creasy H.H."/>
            <person name="Weidmann M."/>
            <person name="Myers G."/>
            <person name="Vorimore F."/>
            <person name="Vicari N."/>
            <person name="Magnino S."/>
            <person name="Liebler-Tenorio E."/>
            <person name="Ruettger A."/>
            <person name="Bavoil P.M."/>
            <person name="Hufert F.T."/>
            <person name="Rossello-Mora R."/>
            <person name="Marz M."/>
        </authorList>
    </citation>
    <scope>NUCLEOTIDE SEQUENCE [LARGE SCALE GENOMIC DNA]</scope>
    <source>
        <strain evidence="1 2">08-1274/3</strain>
    </source>
</reference>
<dbReference type="KEGG" id="cgz:M787_002380"/>
<dbReference type="Proteomes" id="UP000019147">
    <property type="component" value="Chromosome"/>
</dbReference>
<dbReference type="STRING" id="1143323.M787_002380"/>
<dbReference type="GeneID" id="81478150"/>
<gene>
    <name evidence="1" type="ORF">M787_002380</name>
</gene>
<dbReference type="RefSeq" id="WP_021828863.1">
    <property type="nucleotide sequence ID" value="NZ_CP015840.1"/>
</dbReference>
<proteinExistence type="predicted"/>
<name>A0A173DZ34_9CHLA</name>
<dbReference type="OrthoDB" id="19169at2"/>
<protein>
    <submittedName>
        <fullName evidence="1">Uncharacterized protein</fullName>
    </submittedName>
</protein>
<evidence type="ECO:0000313" key="2">
    <source>
        <dbReference type="Proteomes" id="UP000019147"/>
    </source>
</evidence>
<accession>A0A173DZ34</accession>
<dbReference type="EMBL" id="CP015840">
    <property type="protein sequence ID" value="ANG66163.1"/>
    <property type="molecule type" value="Genomic_DNA"/>
</dbReference>
<sequence length="318" mass="34325">MASAASRAVPTLCLAGRVVSLGSSKQKLQLPGNCFSQFLTSRSNHLARYVKETKNIDKAFKFAKSASEFSYRLLDLTGNSGEISLTLQNTTSTLSTARSVIALTNAYNGAIPGFVSAVRSCYQHIKQCISPNRYGSEKVIAYNECYINRADHALAAIDSLSVAVGASTYVATFGVVRPVLLANKLANTPFLRSELKQALGSSVDYMMTANHAAGVVGKIAVLAYETRAYSRAKEQLDSLIQAEQDVSRHGEMLGSLRQSHLQALKKTILALLEKAFELIADIVKFVPMPHYTALRLVVVSGLVTVSSALGCYSLWTSS</sequence>
<organism evidence="1 2">
    <name type="scientific">Chlamydia gallinacea 08-1274/3</name>
    <dbReference type="NCBI Taxonomy" id="1143323"/>
    <lineage>
        <taxon>Bacteria</taxon>
        <taxon>Pseudomonadati</taxon>
        <taxon>Chlamydiota</taxon>
        <taxon>Chlamydiia</taxon>
        <taxon>Chlamydiales</taxon>
        <taxon>Chlamydiaceae</taxon>
        <taxon>Chlamydia/Chlamydophila group</taxon>
        <taxon>Chlamydia</taxon>
    </lineage>
</organism>
<evidence type="ECO:0000313" key="1">
    <source>
        <dbReference type="EMBL" id="ANG66163.1"/>
    </source>
</evidence>
<dbReference type="AlphaFoldDB" id="A0A173DZ34"/>